<protein>
    <submittedName>
        <fullName evidence="1">Uncharacterized protein</fullName>
    </submittedName>
</protein>
<accession>A0A6J5RL25</accession>
<dbReference type="EMBL" id="LR797210">
    <property type="protein sequence ID" value="CAB4194341.1"/>
    <property type="molecule type" value="Genomic_DNA"/>
</dbReference>
<reference evidence="1" key="1">
    <citation type="submission" date="2020-05" db="EMBL/GenBank/DDBJ databases">
        <authorList>
            <person name="Chiriac C."/>
            <person name="Salcher M."/>
            <person name="Ghai R."/>
            <person name="Kavagutti S V."/>
        </authorList>
    </citation>
    <scope>NUCLEOTIDE SEQUENCE</scope>
</reference>
<organism evidence="1">
    <name type="scientific">uncultured Caudovirales phage</name>
    <dbReference type="NCBI Taxonomy" id="2100421"/>
    <lineage>
        <taxon>Viruses</taxon>
        <taxon>Duplodnaviria</taxon>
        <taxon>Heunggongvirae</taxon>
        <taxon>Uroviricota</taxon>
        <taxon>Caudoviricetes</taxon>
        <taxon>Peduoviridae</taxon>
        <taxon>Maltschvirus</taxon>
        <taxon>Maltschvirus maltsch</taxon>
    </lineage>
</organism>
<sequence length="108" mass="11939">MATTWQVQFHSDVISDDVGGSTLEEWWTVSNGEKSFCADYQDDAKLLCSALNSFNKKPLALKLVDAPNRTQWGKGMQEALLPLGKDNTLRLYAEKEVLHLVAQALNGG</sequence>
<evidence type="ECO:0000313" key="1">
    <source>
        <dbReference type="EMBL" id="CAB4194341.1"/>
    </source>
</evidence>
<gene>
    <name evidence="1" type="ORF">UFOVP1254_16</name>
</gene>
<proteinExistence type="predicted"/>
<name>A0A6J5RL25_9CAUD</name>